<dbReference type="EnsemblMetazoa" id="AFAF014289-RA">
    <property type="protein sequence ID" value="AFAF014289-PA"/>
    <property type="gene ID" value="AFAF014289"/>
</dbReference>
<feature type="compositionally biased region" description="Polar residues" evidence="1">
    <location>
        <begin position="85"/>
        <end position="95"/>
    </location>
</feature>
<dbReference type="Proteomes" id="UP000075886">
    <property type="component" value="Unassembled WGS sequence"/>
</dbReference>
<evidence type="ECO:0000313" key="3">
    <source>
        <dbReference type="Proteomes" id="UP000075886"/>
    </source>
</evidence>
<organism evidence="2 3">
    <name type="scientific">Anopheles farauti</name>
    <dbReference type="NCBI Taxonomy" id="69004"/>
    <lineage>
        <taxon>Eukaryota</taxon>
        <taxon>Metazoa</taxon>
        <taxon>Ecdysozoa</taxon>
        <taxon>Arthropoda</taxon>
        <taxon>Hexapoda</taxon>
        <taxon>Insecta</taxon>
        <taxon>Pterygota</taxon>
        <taxon>Neoptera</taxon>
        <taxon>Endopterygota</taxon>
        <taxon>Diptera</taxon>
        <taxon>Nematocera</taxon>
        <taxon>Culicoidea</taxon>
        <taxon>Culicidae</taxon>
        <taxon>Anophelinae</taxon>
        <taxon>Anopheles</taxon>
    </lineage>
</organism>
<reference evidence="3" key="1">
    <citation type="submission" date="2014-01" db="EMBL/GenBank/DDBJ databases">
        <title>The Genome Sequence of Anopheles farauti FAR1 (V2).</title>
        <authorList>
            <consortium name="The Broad Institute Genomics Platform"/>
            <person name="Neafsey D.E."/>
            <person name="Besansky N."/>
            <person name="Howell P."/>
            <person name="Walton C."/>
            <person name="Young S.K."/>
            <person name="Zeng Q."/>
            <person name="Gargeya S."/>
            <person name="Fitzgerald M."/>
            <person name="Haas B."/>
            <person name="Abouelleil A."/>
            <person name="Allen A.W."/>
            <person name="Alvarado L."/>
            <person name="Arachchi H.M."/>
            <person name="Berlin A.M."/>
            <person name="Chapman S.B."/>
            <person name="Gainer-Dewar J."/>
            <person name="Goldberg J."/>
            <person name="Griggs A."/>
            <person name="Gujja S."/>
            <person name="Hansen M."/>
            <person name="Howarth C."/>
            <person name="Imamovic A."/>
            <person name="Ireland A."/>
            <person name="Larimer J."/>
            <person name="McCowan C."/>
            <person name="Murphy C."/>
            <person name="Pearson M."/>
            <person name="Poon T.W."/>
            <person name="Priest M."/>
            <person name="Roberts A."/>
            <person name="Saif S."/>
            <person name="Shea T."/>
            <person name="Sisk P."/>
            <person name="Sykes S."/>
            <person name="Wortman J."/>
            <person name="Nusbaum C."/>
            <person name="Birren B."/>
        </authorList>
    </citation>
    <scope>NUCLEOTIDE SEQUENCE [LARGE SCALE GENOMIC DNA]</scope>
    <source>
        <strain evidence="3">FAR1</strain>
    </source>
</reference>
<sequence>MTPADFHIVAKEVYINLAHINRYLGKAKISSKLLPTDTSSIDLPGALLALAKETDTKITIESNNTDSAERPSAEDIDTLFDTIRTRSSTTGSNNNKQHRQGSVKKTAPTPLQQSRLLNETNLLSNTNVPALTNSCSDLTKQSAIDEDALVDRLRQAICMLGSIENGNILSIDLGVLHQQFRREWSSIAKACRNVESLLEKFQKQKAEDDGPNTVKKEPLIGIELVNAMKQLQTKLHYTVLVKKSEVMPDLTKTLSHEVFPLSECLDMIDETISQKQL</sequence>
<protein>
    <submittedName>
        <fullName evidence="2">Uncharacterized protein</fullName>
    </submittedName>
</protein>
<dbReference type="AlphaFoldDB" id="A0A182QPI9"/>
<keyword evidence="3" id="KW-1185">Reference proteome</keyword>
<evidence type="ECO:0000256" key="1">
    <source>
        <dbReference type="SAM" id="MobiDB-lite"/>
    </source>
</evidence>
<dbReference type="EMBL" id="AXCN02001676">
    <property type="status" value="NOT_ANNOTATED_CDS"/>
    <property type="molecule type" value="Genomic_DNA"/>
</dbReference>
<feature type="region of interest" description="Disordered" evidence="1">
    <location>
        <begin position="85"/>
        <end position="111"/>
    </location>
</feature>
<accession>A0A182QPI9</accession>
<proteinExistence type="predicted"/>
<evidence type="ECO:0000313" key="2">
    <source>
        <dbReference type="EnsemblMetazoa" id="AFAF014289-PA"/>
    </source>
</evidence>
<reference evidence="2" key="2">
    <citation type="submission" date="2020-05" db="UniProtKB">
        <authorList>
            <consortium name="EnsemblMetazoa"/>
        </authorList>
    </citation>
    <scope>IDENTIFICATION</scope>
    <source>
        <strain evidence="2">FAR1</strain>
    </source>
</reference>
<name>A0A182QPI9_9DIPT</name>
<dbReference type="VEuPathDB" id="VectorBase:AFAF014289"/>